<dbReference type="PROSITE" id="PS01124">
    <property type="entry name" value="HTH_ARAC_FAMILY_2"/>
    <property type="match status" value="1"/>
</dbReference>
<dbReference type="Proteomes" id="UP000005952">
    <property type="component" value="Chromosome"/>
</dbReference>
<reference evidence="6 7" key="1">
    <citation type="journal article" date="2013" name="Genome Announc.">
        <title>Genome sequences for three denitrifying bacterial strains isolated from a uranium- and nitrate-contaminated subsurface environment.</title>
        <authorList>
            <person name="Venkatramanan R."/>
            <person name="Prakash O."/>
            <person name="Woyke T."/>
            <person name="Chain P."/>
            <person name="Goodwin L.A."/>
            <person name="Watson D."/>
            <person name="Brooks S."/>
            <person name="Kostka J.E."/>
            <person name="Green S.J."/>
        </authorList>
    </citation>
    <scope>NUCLEOTIDE SEQUENCE [LARGE SCALE GENOMIC DNA]</scope>
    <source>
        <strain evidence="6 7">1NES1</strain>
    </source>
</reference>
<gene>
    <name evidence="6" type="ORF">HYPDE_38268</name>
</gene>
<dbReference type="EMBL" id="CP005587">
    <property type="protein sequence ID" value="AGK59325.1"/>
    <property type="molecule type" value="Genomic_DNA"/>
</dbReference>
<keyword evidence="2" id="KW-0238">DNA-binding</keyword>
<feature type="region of interest" description="Disordered" evidence="4">
    <location>
        <begin position="314"/>
        <end position="333"/>
    </location>
</feature>
<evidence type="ECO:0000256" key="1">
    <source>
        <dbReference type="ARBA" id="ARBA00023015"/>
    </source>
</evidence>
<dbReference type="STRING" id="670307.HYPDE_38268"/>
<dbReference type="InterPro" id="IPR018060">
    <property type="entry name" value="HTH_AraC"/>
</dbReference>
<name>N0BGQ1_9HYPH</name>
<dbReference type="Pfam" id="PF12833">
    <property type="entry name" value="HTH_18"/>
    <property type="match status" value="1"/>
</dbReference>
<evidence type="ECO:0000256" key="2">
    <source>
        <dbReference type="ARBA" id="ARBA00023125"/>
    </source>
</evidence>
<dbReference type="Gene3D" id="1.10.10.60">
    <property type="entry name" value="Homeodomain-like"/>
    <property type="match status" value="1"/>
</dbReference>
<keyword evidence="7" id="KW-1185">Reference proteome</keyword>
<keyword evidence="3" id="KW-0804">Transcription</keyword>
<sequence>MRANVNRFEFVAIQDNCYDDFDLMAQDAREWDIHYQQTGAGTFFGRMTQVILNSLQLGRVRWSPGILDNGTAPPGNWVVALPVSAEGTLHVRGRPASVDQPLFVPAGEDIAFAATGRTDLIVAAIDTAEIERWMQVRRGIDGINRRDLLERCEVTGPDLAQPTLRLQHTLSVLMTHGHDASQDILNTAHSVVLDTVLEIMPSFEVIEPLHRRAKVAAAMRTLLKENIESAITIADICEKMAVRERTLYLACQEAFGKPPKRLLYEMRLNAVRRQLSQPSDLTSVTSEALRFGFLHLGRFAAEYCNQFGERPSETLARARGSSPHSKRLMSGPD</sequence>
<dbReference type="OrthoDB" id="7285481at2"/>
<dbReference type="eggNOG" id="COG2207">
    <property type="taxonomic scope" value="Bacteria"/>
</dbReference>
<dbReference type="PANTHER" id="PTHR46796">
    <property type="entry name" value="HTH-TYPE TRANSCRIPTIONAL ACTIVATOR RHAS-RELATED"/>
    <property type="match status" value="1"/>
</dbReference>
<evidence type="ECO:0000313" key="7">
    <source>
        <dbReference type="Proteomes" id="UP000005952"/>
    </source>
</evidence>
<dbReference type="SMART" id="SM00342">
    <property type="entry name" value="HTH_ARAC"/>
    <property type="match status" value="1"/>
</dbReference>
<dbReference type="InterPro" id="IPR050204">
    <property type="entry name" value="AraC_XylS_family_regulators"/>
</dbReference>
<dbReference type="KEGG" id="hdt:HYPDE_38268"/>
<dbReference type="PANTHER" id="PTHR46796:SF12">
    <property type="entry name" value="HTH-TYPE DNA-BINDING TRANSCRIPTIONAL ACTIVATOR EUTR"/>
    <property type="match status" value="1"/>
</dbReference>
<dbReference type="HOGENOM" id="CLU_047930_2_0_5"/>
<evidence type="ECO:0000256" key="3">
    <source>
        <dbReference type="ARBA" id="ARBA00023163"/>
    </source>
</evidence>
<dbReference type="AlphaFoldDB" id="N0BGQ1"/>
<keyword evidence="1" id="KW-0805">Transcription regulation</keyword>
<protein>
    <submittedName>
        <fullName evidence="6">AraC family transcriptional regulator</fullName>
    </submittedName>
</protein>
<evidence type="ECO:0000313" key="6">
    <source>
        <dbReference type="EMBL" id="AGK59325.1"/>
    </source>
</evidence>
<dbReference type="GO" id="GO:0003700">
    <property type="term" value="F:DNA-binding transcription factor activity"/>
    <property type="evidence" value="ECO:0007669"/>
    <property type="project" value="InterPro"/>
</dbReference>
<evidence type="ECO:0000256" key="4">
    <source>
        <dbReference type="SAM" id="MobiDB-lite"/>
    </source>
</evidence>
<organism evidence="6 7">
    <name type="scientific">Hyphomicrobium denitrificans 1NES1</name>
    <dbReference type="NCBI Taxonomy" id="670307"/>
    <lineage>
        <taxon>Bacteria</taxon>
        <taxon>Pseudomonadati</taxon>
        <taxon>Pseudomonadota</taxon>
        <taxon>Alphaproteobacteria</taxon>
        <taxon>Hyphomicrobiales</taxon>
        <taxon>Hyphomicrobiaceae</taxon>
        <taxon>Hyphomicrobium</taxon>
    </lineage>
</organism>
<dbReference type="RefSeq" id="WP_015599340.1">
    <property type="nucleotide sequence ID" value="NC_021172.1"/>
</dbReference>
<evidence type="ECO:0000259" key="5">
    <source>
        <dbReference type="PROSITE" id="PS01124"/>
    </source>
</evidence>
<dbReference type="GO" id="GO:0043565">
    <property type="term" value="F:sequence-specific DNA binding"/>
    <property type="evidence" value="ECO:0007669"/>
    <property type="project" value="InterPro"/>
</dbReference>
<proteinExistence type="predicted"/>
<feature type="domain" description="HTH araC/xylS-type" evidence="5">
    <location>
        <begin position="217"/>
        <end position="317"/>
    </location>
</feature>
<accession>N0BGQ1</accession>